<feature type="transmembrane region" description="Helical" evidence="1">
    <location>
        <begin position="260"/>
        <end position="281"/>
    </location>
</feature>
<proteinExistence type="predicted"/>
<evidence type="ECO:0000313" key="2">
    <source>
        <dbReference type="EMBL" id="TQE97949.1"/>
    </source>
</evidence>
<keyword evidence="3" id="KW-1185">Reference proteome</keyword>
<feature type="transmembrane region" description="Helical" evidence="1">
    <location>
        <begin position="392"/>
        <end position="410"/>
    </location>
</feature>
<evidence type="ECO:0000313" key="3">
    <source>
        <dbReference type="Proteomes" id="UP000317371"/>
    </source>
</evidence>
<dbReference type="InterPro" id="IPR036034">
    <property type="entry name" value="PDZ_sf"/>
</dbReference>
<keyword evidence="1" id="KW-0472">Membrane</keyword>
<dbReference type="SUPFAM" id="SSF50156">
    <property type="entry name" value="PDZ domain-like"/>
    <property type="match status" value="1"/>
</dbReference>
<keyword evidence="1" id="KW-0812">Transmembrane</keyword>
<feature type="transmembrane region" description="Helical" evidence="1">
    <location>
        <begin position="293"/>
        <end position="313"/>
    </location>
</feature>
<dbReference type="OrthoDB" id="3808459at2"/>
<feature type="transmembrane region" description="Helical" evidence="1">
    <location>
        <begin position="235"/>
        <end position="254"/>
    </location>
</feature>
<sequence>MSAEPERERLNRSGWAVLAAAAVLLLLSAANLVYRATLPTDGWAVDTSGGPIGNWVYAINLVGAESGLLVGDELASVDGRSVRDTATTAHVEPPPGWLAGNQVTMTVVRAGQTLDVRVPVVHWTPTALWRYNTRPLARVFDLLSNLLFLALAWFTFWRRPATPSAQALLFLGTAIGASAISGLLPDGLSVQFSAIAFALTYFFSYAIWGIVLGPSLLAFSLLFPRPKRAIQRRPLLGLTPALLSVLVFVAVVLLRQAIWGWFATLSMVLATIISFVHSGFTQRDAVSRAQLRWAIGGFVLGLALFLLVFPLAFRLITEPILVALLSGLSSLGFGVIGVGFAVAILRYRLYDIDIIIRKTLQYTVVTGLLALVYFGSVVLLQAIFGSLTGEQSPVVIVISTLLIAALFTPLRRRVQDGIDRRFFRQKYDAQQVLAAFAERLKNAPARDETDLDALLAELERVVGETLQPEGVGVWLKRP</sequence>
<evidence type="ECO:0000256" key="1">
    <source>
        <dbReference type="SAM" id="Phobius"/>
    </source>
</evidence>
<dbReference type="AlphaFoldDB" id="A0A540VMF7"/>
<feature type="transmembrane region" description="Helical" evidence="1">
    <location>
        <begin position="319"/>
        <end position="347"/>
    </location>
</feature>
<dbReference type="InParanoid" id="A0A540VMF7"/>
<protein>
    <recommendedName>
        <fullName evidence="4">PDZ domain-containing protein</fullName>
    </recommendedName>
</protein>
<evidence type="ECO:0008006" key="4">
    <source>
        <dbReference type="Google" id="ProtNLM"/>
    </source>
</evidence>
<feature type="transmembrane region" description="Helical" evidence="1">
    <location>
        <begin position="136"/>
        <end position="156"/>
    </location>
</feature>
<dbReference type="Proteomes" id="UP000317371">
    <property type="component" value="Unassembled WGS sequence"/>
</dbReference>
<accession>A0A540VMF7</accession>
<name>A0A540VMF7_9CHLR</name>
<reference evidence="2 3" key="1">
    <citation type="submission" date="2019-06" db="EMBL/GenBank/DDBJ databases">
        <title>Genome sequence of Litorilinea aerophila BAA-2444.</title>
        <authorList>
            <person name="Maclea K.S."/>
            <person name="Maurais E.G."/>
            <person name="Iannazzi L.C."/>
        </authorList>
    </citation>
    <scope>NUCLEOTIDE SEQUENCE [LARGE SCALE GENOMIC DNA]</scope>
    <source>
        <strain evidence="2 3">ATCC BAA-2444</strain>
    </source>
</reference>
<keyword evidence="1" id="KW-1133">Transmembrane helix</keyword>
<feature type="transmembrane region" description="Helical" evidence="1">
    <location>
        <begin position="359"/>
        <end position="380"/>
    </location>
</feature>
<dbReference type="EMBL" id="VIGC01000001">
    <property type="protein sequence ID" value="TQE97949.1"/>
    <property type="molecule type" value="Genomic_DNA"/>
</dbReference>
<organism evidence="2 3">
    <name type="scientific">Litorilinea aerophila</name>
    <dbReference type="NCBI Taxonomy" id="1204385"/>
    <lineage>
        <taxon>Bacteria</taxon>
        <taxon>Bacillati</taxon>
        <taxon>Chloroflexota</taxon>
        <taxon>Caldilineae</taxon>
        <taxon>Caldilineales</taxon>
        <taxon>Caldilineaceae</taxon>
        <taxon>Litorilinea</taxon>
    </lineage>
</organism>
<dbReference type="RefSeq" id="WP_141608162.1">
    <property type="nucleotide sequence ID" value="NZ_VIGC02000001.1"/>
</dbReference>
<comment type="caution">
    <text evidence="2">The sequence shown here is derived from an EMBL/GenBank/DDBJ whole genome shotgun (WGS) entry which is preliminary data.</text>
</comment>
<dbReference type="Gene3D" id="2.30.42.10">
    <property type="match status" value="1"/>
</dbReference>
<feature type="transmembrane region" description="Helical" evidence="1">
    <location>
        <begin position="168"/>
        <end position="184"/>
    </location>
</feature>
<gene>
    <name evidence="2" type="ORF">FKZ61_00800</name>
</gene>
<feature type="transmembrane region" description="Helical" evidence="1">
    <location>
        <begin position="190"/>
        <end position="223"/>
    </location>
</feature>